<proteinExistence type="predicted"/>
<keyword evidence="2" id="KW-1185">Reference proteome</keyword>
<evidence type="ECO:0000313" key="1">
    <source>
        <dbReference type="EMBL" id="TMR40243.1"/>
    </source>
</evidence>
<protein>
    <submittedName>
        <fullName evidence="1">Uncharacterized protein</fullName>
    </submittedName>
</protein>
<reference evidence="1 2" key="1">
    <citation type="submission" date="2019-05" db="EMBL/GenBank/DDBJ databases">
        <title>Draft genome sequence of Actinomadura geliboluensis A8036.</title>
        <authorList>
            <person name="Saricaoglu S."/>
            <person name="Isik K."/>
        </authorList>
    </citation>
    <scope>NUCLEOTIDE SEQUENCE [LARGE SCALE GENOMIC DNA]</scope>
    <source>
        <strain evidence="1 2">A8036</strain>
    </source>
</reference>
<gene>
    <name evidence="1" type="ORF">ETD96_11720</name>
</gene>
<dbReference type="EMBL" id="VCKZ01000063">
    <property type="protein sequence ID" value="TMR40243.1"/>
    <property type="molecule type" value="Genomic_DNA"/>
</dbReference>
<sequence>MSPARIRELLQVLSVGDAPEALAALAQLVEAQAISAVPILDEGDLEVALDEAARRLAERNGLQVPMGSATREPVLDQLPPLDLIAARSQEPDGWF</sequence>
<name>A0A5S4H4T9_9ACTN</name>
<organism evidence="1 2">
    <name type="scientific">Actinomadura geliboluensis</name>
    <dbReference type="NCBI Taxonomy" id="882440"/>
    <lineage>
        <taxon>Bacteria</taxon>
        <taxon>Bacillati</taxon>
        <taxon>Actinomycetota</taxon>
        <taxon>Actinomycetes</taxon>
        <taxon>Streptosporangiales</taxon>
        <taxon>Thermomonosporaceae</taxon>
        <taxon>Actinomadura</taxon>
    </lineage>
</organism>
<evidence type="ECO:0000313" key="2">
    <source>
        <dbReference type="Proteomes" id="UP000305238"/>
    </source>
</evidence>
<comment type="caution">
    <text evidence="1">The sequence shown here is derived from an EMBL/GenBank/DDBJ whole genome shotgun (WGS) entry which is preliminary data.</text>
</comment>
<dbReference type="AlphaFoldDB" id="A0A5S4H4T9"/>
<dbReference type="RefSeq" id="WP_138636343.1">
    <property type="nucleotide sequence ID" value="NZ_VCKZ01000063.1"/>
</dbReference>
<dbReference type="Proteomes" id="UP000305238">
    <property type="component" value="Unassembled WGS sequence"/>
</dbReference>
<accession>A0A5S4H4T9</accession>